<evidence type="ECO:0000256" key="2">
    <source>
        <dbReference type="ARBA" id="ARBA00048615"/>
    </source>
</evidence>
<dbReference type="InterPro" id="IPR013131">
    <property type="entry name" value="Mannitol_DH_N"/>
</dbReference>
<feature type="domain" description="Mannitol dehydrogenase N-terminal" evidence="3">
    <location>
        <begin position="18"/>
        <end position="267"/>
    </location>
</feature>
<comment type="catalytic activity">
    <reaction evidence="2">
        <text>D-mannitol 1-phosphate + NAD(+) = beta-D-fructose 6-phosphate + NADH + H(+)</text>
        <dbReference type="Rhea" id="RHEA:19661"/>
        <dbReference type="ChEBI" id="CHEBI:15378"/>
        <dbReference type="ChEBI" id="CHEBI:57540"/>
        <dbReference type="ChEBI" id="CHEBI:57634"/>
        <dbReference type="ChEBI" id="CHEBI:57945"/>
        <dbReference type="ChEBI" id="CHEBI:61381"/>
        <dbReference type="EC" id="1.1.1.17"/>
    </reaction>
</comment>
<feature type="domain" description="Mannitol dehydrogenase C-terminal" evidence="4">
    <location>
        <begin position="276"/>
        <end position="454"/>
    </location>
</feature>
<dbReference type="Gene3D" id="3.40.50.720">
    <property type="entry name" value="NAD(P)-binding Rossmann-like Domain"/>
    <property type="match status" value="1"/>
</dbReference>
<evidence type="ECO:0000256" key="1">
    <source>
        <dbReference type="ARBA" id="ARBA00023002"/>
    </source>
</evidence>
<dbReference type="GO" id="GO:0008926">
    <property type="term" value="F:mannitol-1-phosphate 5-dehydrogenase activity"/>
    <property type="evidence" value="ECO:0007669"/>
    <property type="project" value="UniProtKB-EC"/>
</dbReference>
<comment type="caution">
    <text evidence="5">The sequence shown here is derived from an EMBL/GenBank/DDBJ whole genome shotgun (WGS) entry which is preliminary data.</text>
</comment>
<dbReference type="Proteomes" id="UP000638648">
    <property type="component" value="Unassembled WGS sequence"/>
</dbReference>
<dbReference type="Gene3D" id="1.10.1040.10">
    <property type="entry name" value="N-(1-d-carboxylethyl)-l-norvaline Dehydrogenase, domain 2"/>
    <property type="match status" value="1"/>
</dbReference>
<dbReference type="Pfam" id="PF08125">
    <property type="entry name" value="Mannitol_dh_C"/>
    <property type="match status" value="1"/>
</dbReference>
<dbReference type="InterPro" id="IPR013328">
    <property type="entry name" value="6PGD_dom2"/>
</dbReference>
<sequence>MKPLSRANAGAPEPAPVRVVHLGLGAFFRAHQAWYTHRANAEGGAEPAGIAAFTGRRPDAARPISDQDGLYHVLVRDREGDQTELVTSLSGAYDGADTARRHATFAAPEVGSVTLTVTEAGYRRGADGGPDLDDPALADDLVRLRAGNADVATAPARLVSGLLARRAAEGGPLAVVPCDNLVDNGPTLAKVVVGLAAAVDEGFADWVEHNVSFVSTTIDRITPATTPDDRQVVATLTGFADQAPVVTEPFTEWVLAGEFPAGRPEWERGGARFVDDVKPFEQRKLWLLNGAHSLLAYAGPTRGHTTVAEAIEDPICRGWVDAWWDEAARHLPLTADDIAKYRADLVERFANPRIRHALAQIAMDGSQKLPIRILPVLTRERANGVLPEGGVRALAGWLAHLRKGSDVRDPRAAELTDLAAGSVPTAVHQVLALLDPALADDADLVTAVGATLRELEA</sequence>
<evidence type="ECO:0000313" key="6">
    <source>
        <dbReference type="Proteomes" id="UP000638648"/>
    </source>
</evidence>
<reference evidence="5" key="1">
    <citation type="submission" date="2020-10" db="EMBL/GenBank/DDBJ databases">
        <title>Sequencing the genomes of 1000 actinobacteria strains.</title>
        <authorList>
            <person name="Klenk H.-P."/>
        </authorList>
    </citation>
    <scope>NUCLEOTIDE SEQUENCE</scope>
    <source>
        <strain evidence="5">DSM 45354</strain>
    </source>
</reference>
<evidence type="ECO:0000313" key="5">
    <source>
        <dbReference type="EMBL" id="MBE1609534.1"/>
    </source>
</evidence>
<proteinExistence type="predicted"/>
<dbReference type="Pfam" id="PF01232">
    <property type="entry name" value="Mannitol_dh"/>
    <property type="match status" value="1"/>
</dbReference>
<dbReference type="RefSeq" id="WP_192753098.1">
    <property type="nucleotide sequence ID" value="NZ_BAABJL010000201.1"/>
</dbReference>
<protein>
    <submittedName>
        <fullName evidence="5">Fructuronate reductase</fullName>
        <ecNumber evidence="5">1.1.1.57</ecNumber>
    </submittedName>
</protein>
<dbReference type="PANTHER" id="PTHR43362:SF1">
    <property type="entry name" value="MANNITOL DEHYDROGENASE 2-RELATED"/>
    <property type="match status" value="1"/>
</dbReference>
<organism evidence="5 6">
    <name type="scientific">Actinopolymorpha pittospori</name>
    <dbReference type="NCBI Taxonomy" id="648752"/>
    <lineage>
        <taxon>Bacteria</taxon>
        <taxon>Bacillati</taxon>
        <taxon>Actinomycetota</taxon>
        <taxon>Actinomycetes</taxon>
        <taxon>Propionibacteriales</taxon>
        <taxon>Actinopolymorphaceae</taxon>
        <taxon>Actinopolymorpha</taxon>
    </lineage>
</organism>
<dbReference type="InterPro" id="IPR013118">
    <property type="entry name" value="Mannitol_DH_C"/>
</dbReference>
<evidence type="ECO:0000259" key="3">
    <source>
        <dbReference type="Pfam" id="PF01232"/>
    </source>
</evidence>
<name>A0A927MZQ7_9ACTN</name>
<dbReference type="InterPro" id="IPR008927">
    <property type="entry name" value="6-PGluconate_DH-like_C_sf"/>
</dbReference>
<dbReference type="InterPro" id="IPR000669">
    <property type="entry name" value="Mannitol_DH"/>
</dbReference>
<keyword evidence="1 5" id="KW-0560">Oxidoreductase</keyword>
<dbReference type="SUPFAM" id="SSF51735">
    <property type="entry name" value="NAD(P)-binding Rossmann-fold domains"/>
    <property type="match status" value="1"/>
</dbReference>
<dbReference type="EC" id="1.1.1.57" evidence="5"/>
<gene>
    <name evidence="5" type="ORF">HEB94_006382</name>
</gene>
<dbReference type="GO" id="GO:0008866">
    <property type="term" value="F:fructuronate reductase activity"/>
    <property type="evidence" value="ECO:0007669"/>
    <property type="project" value="UniProtKB-EC"/>
</dbReference>
<evidence type="ECO:0000259" key="4">
    <source>
        <dbReference type="Pfam" id="PF08125"/>
    </source>
</evidence>
<keyword evidence="6" id="KW-1185">Reference proteome</keyword>
<dbReference type="SUPFAM" id="SSF48179">
    <property type="entry name" value="6-phosphogluconate dehydrogenase C-terminal domain-like"/>
    <property type="match status" value="1"/>
</dbReference>
<dbReference type="PANTHER" id="PTHR43362">
    <property type="entry name" value="MANNITOL DEHYDROGENASE DSF1-RELATED"/>
    <property type="match status" value="1"/>
</dbReference>
<accession>A0A927MZQ7</accession>
<dbReference type="InterPro" id="IPR050988">
    <property type="entry name" value="Mannitol_DH/Oxidoreductase"/>
</dbReference>
<dbReference type="InterPro" id="IPR036291">
    <property type="entry name" value="NAD(P)-bd_dom_sf"/>
</dbReference>
<dbReference type="AlphaFoldDB" id="A0A927MZQ7"/>
<dbReference type="EMBL" id="JADBEM010000001">
    <property type="protein sequence ID" value="MBE1609534.1"/>
    <property type="molecule type" value="Genomic_DNA"/>
</dbReference>
<dbReference type="PRINTS" id="PR00084">
    <property type="entry name" value="MTLDHDRGNASE"/>
</dbReference>